<keyword evidence="2" id="KW-1185">Reference proteome</keyword>
<keyword evidence="1" id="KW-0808">Transferase</keyword>
<accession>A0ACC2TW11</accession>
<sequence>MVSTSKPPSKAQVESIPPKAPKVPAPDALGLVKNDPWLEPYTDIILSRVKKVEEWTNKFFSGKGWF</sequence>
<dbReference type="EC" id="2.4.1.18" evidence="1"/>
<protein>
    <submittedName>
        <fullName evidence="1">Alpha-1,4-glucan branching enzyme</fullName>
        <ecNumber evidence="1">2.4.1.18</ecNumber>
    </submittedName>
</protein>
<evidence type="ECO:0000313" key="2">
    <source>
        <dbReference type="Proteomes" id="UP001165960"/>
    </source>
</evidence>
<name>A0ACC2TW11_9FUNG</name>
<proteinExistence type="predicted"/>
<comment type="caution">
    <text evidence="1">The sequence shown here is derived from an EMBL/GenBank/DDBJ whole genome shotgun (WGS) entry which is preliminary data.</text>
</comment>
<keyword evidence="1" id="KW-0328">Glycosyltransferase</keyword>
<organism evidence="1 2">
    <name type="scientific">Entomophthora muscae</name>
    <dbReference type="NCBI Taxonomy" id="34485"/>
    <lineage>
        <taxon>Eukaryota</taxon>
        <taxon>Fungi</taxon>
        <taxon>Fungi incertae sedis</taxon>
        <taxon>Zoopagomycota</taxon>
        <taxon>Entomophthoromycotina</taxon>
        <taxon>Entomophthoromycetes</taxon>
        <taxon>Entomophthorales</taxon>
        <taxon>Entomophthoraceae</taxon>
        <taxon>Entomophthora</taxon>
    </lineage>
</organism>
<dbReference type="Proteomes" id="UP001165960">
    <property type="component" value="Unassembled WGS sequence"/>
</dbReference>
<gene>
    <name evidence="1" type="primary">GLC3_3</name>
    <name evidence="1" type="ORF">DSO57_1002863</name>
</gene>
<evidence type="ECO:0000313" key="1">
    <source>
        <dbReference type="EMBL" id="KAJ9078802.1"/>
    </source>
</evidence>
<dbReference type="EMBL" id="QTSX02002136">
    <property type="protein sequence ID" value="KAJ9078802.1"/>
    <property type="molecule type" value="Genomic_DNA"/>
</dbReference>
<reference evidence="1" key="1">
    <citation type="submission" date="2022-04" db="EMBL/GenBank/DDBJ databases">
        <title>Genome of the entomopathogenic fungus Entomophthora muscae.</title>
        <authorList>
            <person name="Elya C."/>
            <person name="Lovett B.R."/>
            <person name="Lee E."/>
            <person name="Macias A.M."/>
            <person name="Hajek A.E."/>
            <person name="De Bivort B.L."/>
            <person name="Kasson M.T."/>
            <person name="De Fine Licht H.H."/>
            <person name="Stajich J.E."/>
        </authorList>
    </citation>
    <scope>NUCLEOTIDE SEQUENCE</scope>
    <source>
        <strain evidence="1">Berkeley</strain>
    </source>
</reference>